<feature type="chain" id="PRO_5012974562" description="DUF4168 domain-containing protein" evidence="1">
    <location>
        <begin position="24"/>
        <end position="160"/>
    </location>
</feature>
<protein>
    <recommendedName>
        <fullName evidence="2">DUF4168 domain-containing protein</fullName>
    </recommendedName>
</protein>
<evidence type="ECO:0000259" key="2">
    <source>
        <dbReference type="Pfam" id="PF13767"/>
    </source>
</evidence>
<dbReference type="Proteomes" id="UP000184050">
    <property type="component" value="Unassembled WGS sequence"/>
</dbReference>
<name>A0A1M6HBJ4_9BACT</name>
<dbReference type="STRING" id="1168035.SAMN05444280_11328"/>
<accession>A0A1M6HBJ4</accession>
<keyword evidence="1" id="KW-0732">Signal</keyword>
<organism evidence="3 4">
    <name type="scientific">Tangfeifania diversioriginum</name>
    <dbReference type="NCBI Taxonomy" id="1168035"/>
    <lineage>
        <taxon>Bacteria</taxon>
        <taxon>Pseudomonadati</taxon>
        <taxon>Bacteroidota</taxon>
        <taxon>Bacteroidia</taxon>
        <taxon>Marinilabiliales</taxon>
        <taxon>Prolixibacteraceae</taxon>
        <taxon>Tangfeifania</taxon>
    </lineage>
</organism>
<proteinExistence type="predicted"/>
<evidence type="ECO:0000313" key="4">
    <source>
        <dbReference type="Proteomes" id="UP000184050"/>
    </source>
</evidence>
<keyword evidence="4" id="KW-1185">Reference proteome</keyword>
<reference evidence="3 4" key="1">
    <citation type="submission" date="2016-11" db="EMBL/GenBank/DDBJ databases">
        <authorList>
            <person name="Jaros S."/>
            <person name="Januszkiewicz K."/>
            <person name="Wedrychowicz H."/>
        </authorList>
    </citation>
    <scope>NUCLEOTIDE SEQUENCE [LARGE SCALE GENOMIC DNA]</scope>
    <source>
        <strain evidence="3 4">DSM 27063</strain>
    </source>
</reference>
<evidence type="ECO:0000256" key="1">
    <source>
        <dbReference type="SAM" id="SignalP"/>
    </source>
</evidence>
<dbReference type="EMBL" id="FQZE01000013">
    <property type="protein sequence ID" value="SHJ19638.1"/>
    <property type="molecule type" value="Genomic_DNA"/>
</dbReference>
<feature type="domain" description="DUF4168" evidence="2">
    <location>
        <begin position="95"/>
        <end position="150"/>
    </location>
</feature>
<evidence type="ECO:0000313" key="3">
    <source>
        <dbReference type="EMBL" id="SHJ19638.1"/>
    </source>
</evidence>
<dbReference type="AlphaFoldDB" id="A0A1M6HBJ4"/>
<sequence length="160" mass="18318">MLLSKKLYSLILVFTMAASVAFAQVPQQMPQQQQDIDVSDGEINQFASVFVELQSMNQGVQQEMMSAVADEGIEVQRFNEIMQAQQDPNQEVDASEDELQNFAKASQAVEQIQAKVQKEMEKVITENDLTVQRYQQIMMAVRTDTELQQRLQQKIQQDQE</sequence>
<feature type="domain" description="DUF4168" evidence="2">
    <location>
        <begin position="24"/>
        <end position="88"/>
    </location>
</feature>
<feature type="signal peptide" evidence="1">
    <location>
        <begin position="1"/>
        <end position="23"/>
    </location>
</feature>
<dbReference type="OrthoDB" id="1467687at2"/>
<dbReference type="RefSeq" id="WP_073168987.1">
    <property type="nucleotide sequence ID" value="NZ_FQZE01000013.1"/>
</dbReference>
<gene>
    <name evidence="3" type="ORF">SAMN05444280_11328</name>
</gene>
<dbReference type="InterPro" id="IPR025433">
    <property type="entry name" value="DUF4168"/>
</dbReference>
<dbReference type="Pfam" id="PF13767">
    <property type="entry name" value="DUF4168"/>
    <property type="match status" value="2"/>
</dbReference>